<evidence type="ECO:0000313" key="4">
    <source>
        <dbReference type="EMBL" id="CAC5424344.1"/>
    </source>
</evidence>
<keyword evidence="5" id="KW-1185">Reference proteome</keyword>
<dbReference type="Gene3D" id="3.40.50.300">
    <property type="entry name" value="P-loop containing nucleotide triphosphate hydrolases"/>
    <property type="match status" value="1"/>
</dbReference>
<comment type="similarity">
    <text evidence="1">Belongs to the ClpA/ClpB family. Torsin subfamily.</text>
</comment>
<dbReference type="SUPFAM" id="SSF52540">
    <property type="entry name" value="P-loop containing nucleoside triphosphate hydrolases"/>
    <property type="match status" value="1"/>
</dbReference>
<dbReference type="EMBL" id="CACVKT020010008">
    <property type="protein sequence ID" value="CAC5424344.1"/>
    <property type="molecule type" value="Genomic_DNA"/>
</dbReference>
<evidence type="ECO:0000256" key="2">
    <source>
        <dbReference type="SAM" id="Coils"/>
    </source>
</evidence>
<dbReference type="AlphaFoldDB" id="A0A6J8EUX1"/>
<dbReference type="Pfam" id="PF06309">
    <property type="entry name" value="Torsin"/>
    <property type="match status" value="1"/>
</dbReference>
<dbReference type="Proteomes" id="UP000507470">
    <property type="component" value="Unassembled WGS sequence"/>
</dbReference>
<dbReference type="InterPro" id="IPR010448">
    <property type="entry name" value="Torsin"/>
</dbReference>
<feature type="region of interest" description="Disordered" evidence="3">
    <location>
        <begin position="37"/>
        <end position="62"/>
    </location>
</feature>
<evidence type="ECO:0000313" key="5">
    <source>
        <dbReference type="Proteomes" id="UP000507470"/>
    </source>
</evidence>
<evidence type="ECO:0000256" key="1">
    <source>
        <dbReference type="ARBA" id="ARBA00006235"/>
    </source>
</evidence>
<dbReference type="GO" id="GO:0012505">
    <property type="term" value="C:endomembrane system"/>
    <property type="evidence" value="ECO:0007669"/>
    <property type="project" value="UniProtKB-ARBA"/>
</dbReference>
<protein>
    <submittedName>
        <fullName evidence="4">TOR1</fullName>
    </submittedName>
</protein>
<accession>A0A6J8EUX1</accession>
<keyword evidence="2" id="KW-0175">Coiled coil</keyword>
<dbReference type="PANTHER" id="PTHR10760">
    <property type="entry name" value="TORSIN"/>
    <property type="match status" value="1"/>
</dbReference>
<proteinExistence type="inferred from homology"/>
<dbReference type="GO" id="GO:0016887">
    <property type="term" value="F:ATP hydrolysis activity"/>
    <property type="evidence" value="ECO:0007669"/>
    <property type="project" value="InterPro"/>
</dbReference>
<sequence length="749" mass="85927">MGNCLQCFISCLKFNSLSNDHNDTTLLDSKTSNLDHTLEGTKTDNGNKAPNSKKTKTQRVDSQNKGAVCNDGMYDSKNPELDTVDDKNTQITEVGTKLVQTLNQYNIKVEIHNPSANALIIGNDNRVNISKKEIDRQPIVEHIKVENKDTKDETKDAFKSSVMRKVAGTICKETLAVKIAEIKAEFQNIVDKLNEKLRKSVIRTGHANKRIISGLNEKSKILLSDANNKLLQLEKDRILDIDIRPLSITHEIGSASDRDKMTSFAKFKCLILKKVSWYVSTLLPLKIQQFIIVFTFECQKSFVLKQMMIDFDSSDVSSIMKYIFNPNEYAKNWLVSFTDNIVFYRKSPNKLHVYAEIAKKEVEKVFDELKLAITSTKHRKGEINNLSDWAKCFLQSLKSMPLSSKDLGDFQSLSNVSVKEFIDLFSSNLDSMKREIITNFKNTTINNVQWTDNPYNKIIECLWRCTECCPFCHEPCQYSDIEHITQKNKHKCIQHRPLVVYGSINDDSNIIMLDNCNSLIKSPDRYFKLINEDDPQQFSNYDQAFIGWEILPVVAADECKYWKWVMCNRKDQLQQFFSTNTHNIPEEWNYITEEEAIHCYGKRELTQSLIIKTVYVIGRTERHCNLCNVNELGDKLSLLIQLYLFQHCLSGNLVDKVHGQHIAVEAVRSYINAQMLDKDPKKALSLAFHGGPGTGKTYISSIIAESLYDKGMKSDYVHFISATHHFPDEVNIKQYKVNIKHCIFICADK</sequence>
<reference evidence="4 5" key="1">
    <citation type="submission" date="2020-06" db="EMBL/GenBank/DDBJ databases">
        <authorList>
            <person name="Li R."/>
            <person name="Bekaert M."/>
        </authorList>
    </citation>
    <scope>NUCLEOTIDE SEQUENCE [LARGE SCALE GENOMIC DNA]</scope>
    <source>
        <strain evidence="5">wild</strain>
    </source>
</reference>
<dbReference type="GO" id="GO:0005737">
    <property type="term" value="C:cytoplasm"/>
    <property type="evidence" value="ECO:0007669"/>
    <property type="project" value="UniProtKB-ARBA"/>
</dbReference>
<dbReference type="PANTHER" id="PTHR10760:SF2">
    <property type="entry name" value="LD13476P-RELATED"/>
    <property type="match status" value="1"/>
</dbReference>
<dbReference type="InterPro" id="IPR027417">
    <property type="entry name" value="P-loop_NTPase"/>
</dbReference>
<evidence type="ECO:0000256" key="3">
    <source>
        <dbReference type="SAM" id="MobiDB-lite"/>
    </source>
</evidence>
<dbReference type="OrthoDB" id="1597724at2759"/>
<feature type="coiled-coil region" evidence="2">
    <location>
        <begin position="179"/>
        <end position="236"/>
    </location>
</feature>
<name>A0A6J8EUX1_MYTCO</name>
<organism evidence="4 5">
    <name type="scientific">Mytilus coruscus</name>
    <name type="common">Sea mussel</name>
    <dbReference type="NCBI Taxonomy" id="42192"/>
    <lineage>
        <taxon>Eukaryota</taxon>
        <taxon>Metazoa</taxon>
        <taxon>Spiralia</taxon>
        <taxon>Lophotrochozoa</taxon>
        <taxon>Mollusca</taxon>
        <taxon>Bivalvia</taxon>
        <taxon>Autobranchia</taxon>
        <taxon>Pteriomorphia</taxon>
        <taxon>Mytilida</taxon>
        <taxon>Mytiloidea</taxon>
        <taxon>Mytilidae</taxon>
        <taxon>Mytilinae</taxon>
        <taxon>Mytilus</taxon>
    </lineage>
</organism>
<dbReference type="GO" id="GO:0005524">
    <property type="term" value="F:ATP binding"/>
    <property type="evidence" value="ECO:0007669"/>
    <property type="project" value="InterPro"/>
</dbReference>
<gene>
    <name evidence="4" type="ORF">MCOR_56262</name>
</gene>